<evidence type="ECO:0000259" key="9">
    <source>
        <dbReference type="Pfam" id="PF01743"/>
    </source>
</evidence>
<dbReference type="GO" id="GO:0016779">
    <property type="term" value="F:nucleotidyltransferase activity"/>
    <property type="evidence" value="ECO:0007669"/>
    <property type="project" value="UniProtKB-KW"/>
</dbReference>
<evidence type="ECO:0000256" key="7">
    <source>
        <dbReference type="ARBA" id="ARBA00022842"/>
    </source>
</evidence>
<sequence>MVHPEFDRSWLRLSSVQRVFDVLEQAGQEARVVGGAVRNSLLGEPVDDIDIATTATPQMVMAQAAEHSVKAVGTGVEHGTVTLVIEGRPFEVTTLREDVETFGRKATVRFGRDWSHDAQRRDFTLNALYLDRHGQLHDPLGGLDDCLARRVTFIGNAETRIREDYLRILRFYRFHAHYGAGAPDAEGRSACAKLKDGLEQLSAERISKEILKLLSGAGAVACLTMMEEDGILQALFGRRLRVAELECASRLLEGTSFPCDPELGLIVLAIDKPGEAGRLAERLRLSNAFEKRARLAVEASDVLRQAENANAFAHGVKLSLYRYGRQASADGLILAKISGDTSIFAGMLKLVKETQVPVMPLSGRDLLAEGLAAGPEVGRRLKILEAEWIKSDFLTEKAKLLNIK</sequence>
<evidence type="ECO:0000256" key="8">
    <source>
        <dbReference type="RuleBase" id="RU003953"/>
    </source>
</evidence>
<dbReference type="GO" id="GO:0008033">
    <property type="term" value="P:tRNA processing"/>
    <property type="evidence" value="ECO:0007669"/>
    <property type="project" value="UniProtKB-KW"/>
</dbReference>
<dbReference type="Gene3D" id="3.30.460.10">
    <property type="entry name" value="Beta Polymerase, domain 2"/>
    <property type="match status" value="1"/>
</dbReference>
<keyword evidence="12" id="KW-1185">Reference proteome</keyword>
<gene>
    <name evidence="11" type="ORF">J0X15_01445</name>
</gene>
<feature type="domain" description="Poly A polymerase head" evidence="9">
    <location>
        <begin position="30"/>
        <end position="150"/>
    </location>
</feature>
<evidence type="ECO:0000256" key="1">
    <source>
        <dbReference type="ARBA" id="ARBA00001946"/>
    </source>
</evidence>
<dbReference type="InterPro" id="IPR050264">
    <property type="entry name" value="Bact_CCA-adding_enz_type3_sf"/>
</dbReference>
<dbReference type="SUPFAM" id="SSF81301">
    <property type="entry name" value="Nucleotidyltransferase"/>
    <property type="match status" value="1"/>
</dbReference>
<dbReference type="GO" id="GO:0000166">
    <property type="term" value="F:nucleotide binding"/>
    <property type="evidence" value="ECO:0007669"/>
    <property type="project" value="UniProtKB-KW"/>
</dbReference>
<dbReference type="Pfam" id="PF01743">
    <property type="entry name" value="PolyA_pol"/>
    <property type="match status" value="1"/>
</dbReference>
<reference evidence="11" key="1">
    <citation type="submission" date="2021-03" db="EMBL/GenBank/DDBJ databases">
        <title>Roseibium sp. CAU 1637 isolated from Incheon.</title>
        <authorList>
            <person name="Kim W."/>
        </authorList>
    </citation>
    <scope>NUCLEOTIDE SEQUENCE</scope>
    <source>
        <strain evidence="11">CAU 1637</strain>
    </source>
</reference>
<organism evidence="11 12">
    <name type="scientific">Roseibium limicola</name>
    <dbReference type="NCBI Taxonomy" id="2816037"/>
    <lineage>
        <taxon>Bacteria</taxon>
        <taxon>Pseudomonadati</taxon>
        <taxon>Pseudomonadota</taxon>
        <taxon>Alphaproteobacteria</taxon>
        <taxon>Hyphomicrobiales</taxon>
        <taxon>Stappiaceae</taxon>
        <taxon>Roseibium</taxon>
    </lineage>
</organism>
<comment type="similarity">
    <text evidence="8">Belongs to the tRNA nucleotidyltransferase/poly(A) polymerase family.</text>
</comment>
<accession>A0A939EK27</accession>
<evidence type="ECO:0000256" key="2">
    <source>
        <dbReference type="ARBA" id="ARBA00022679"/>
    </source>
</evidence>
<dbReference type="Pfam" id="PF12627">
    <property type="entry name" value="PolyA_pol_RNAbd"/>
    <property type="match status" value="1"/>
</dbReference>
<evidence type="ECO:0000259" key="10">
    <source>
        <dbReference type="Pfam" id="PF12627"/>
    </source>
</evidence>
<comment type="caution">
    <text evidence="11">The sequence shown here is derived from an EMBL/GenBank/DDBJ whole genome shotgun (WGS) entry which is preliminary data.</text>
</comment>
<dbReference type="SUPFAM" id="SSF81891">
    <property type="entry name" value="Poly A polymerase C-terminal region-like"/>
    <property type="match status" value="1"/>
</dbReference>
<dbReference type="PANTHER" id="PTHR46173">
    <property type="entry name" value="CCA TRNA NUCLEOTIDYLTRANSFERASE 1, MITOCHONDRIAL"/>
    <property type="match status" value="1"/>
</dbReference>
<keyword evidence="8" id="KW-0694">RNA-binding</keyword>
<evidence type="ECO:0000256" key="6">
    <source>
        <dbReference type="ARBA" id="ARBA00022741"/>
    </source>
</evidence>
<dbReference type="GO" id="GO:0000049">
    <property type="term" value="F:tRNA binding"/>
    <property type="evidence" value="ECO:0007669"/>
    <property type="project" value="TreeGrafter"/>
</dbReference>
<proteinExistence type="inferred from homology"/>
<dbReference type="InterPro" id="IPR032828">
    <property type="entry name" value="PolyA_RNA-bd"/>
</dbReference>
<keyword evidence="5" id="KW-0479">Metal-binding</keyword>
<dbReference type="RefSeq" id="WP_206937634.1">
    <property type="nucleotide sequence ID" value="NZ_JAFLNF010000001.1"/>
</dbReference>
<dbReference type="Proteomes" id="UP000664779">
    <property type="component" value="Unassembled WGS sequence"/>
</dbReference>
<dbReference type="InterPro" id="IPR043519">
    <property type="entry name" value="NT_sf"/>
</dbReference>
<protein>
    <submittedName>
        <fullName evidence="11">CCA tRNA nucleotidyltransferase</fullName>
    </submittedName>
</protein>
<evidence type="ECO:0000313" key="12">
    <source>
        <dbReference type="Proteomes" id="UP000664779"/>
    </source>
</evidence>
<dbReference type="GO" id="GO:0046872">
    <property type="term" value="F:metal ion binding"/>
    <property type="evidence" value="ECO:0007669"/>
    <property type="project" value="UniProtKB-KW"/>
</dbReference>
<dbReference type="PANTHER" id="PTHR46173:SF1">
    <property type="entry name" value="CCA TRNA NUCLEOTIDYLTRANSFERASE 1, MITOCHONDRIAL"/>
    <property type="match status" value="1"/>
</dbReference>
<evidence type="ECO:0000313" key="11">
    <source>
        <dbReference type="EMBL" id="MBO0343872.1"/>
    </source>
</evidence>
<name>A0A939EK27_9HYPH</name>
<keyword evidence="4" id="KW-0548">Nucleotidyltransferase</keyword>
<keyword evidence="7" id="KW-0460">Magnesium</keyword>
<dbReference type="Gene3D" id="1.10.3090.10">
    <property type="entry name" value="cca-adding enzyme, domain 2"/>
    <property type="match status" value="1"/>
</dbReference>
<evidence type="ECO:0000256" key="4">
    <source>
        <dbReference type="ARBA" id="ARBA00022695"/>
    </source>
</evidence>
<keyword evidence="2 8" id="KW-0808">Transferase</keyword>
<dbReference type="AlphaFoldDB" id="A0A939EK27"/>
<keyword evidence="3" id="KW-0819">tRNA processing</keyword>
<dbReference type="InterPro" id="IPR002646">
    <property type="entry name" value="PolA_pol_head_dom"/>
</dbReference>
<dbReference type="CDD" id="cd05398">
    <property type="entry name" value="NT_ClassII-CCAase"/>
    <property type="match status" value="1"/>
</dbReference>
<dbReference type="EMBL" id="JAFLNF010000001">
    <property type="protein sequence ID" value="MBO0343872.1"/>
    <property type="molecule type" value="Genomic_DNA"/>
</dbReference>
<keyword evidence="6" id="KW-0547">Nucleotide-binding</keyword>
<comment type="cofactor">
    <cofactor evidence="1">
        <name>Mg(2+)</name>
        <dbReference type="ChEBI" id="CHEBI:18420"/>
    </cofactor>
</comment>
<evidence type="ECO:0000256" key="5">
    <source>
        <dbReference type="ARBA" id="ARBA00022723"/>
    </source>
</evidence>
<evidence type="ECO:0000256" key="3">
    <source>
        <dbReference type="ARBA" id="ARBA00022694"/>
    </source>
</evidence>
<feature type="domain" description="tRNA nucleotidyltransferase/poly(A) polymerase RNA and SrmB- binding" evidence="10">
    <location>
        <begin position="188"/>
        <end position="236"/>
    </location>
</feature>